<gene>
    <name evidence="1" type="ORF">G3W61_31825</name>
</gene>
<name>A0A7X5SCH9_XANPE</name>
<evidence type="ECO:0000313" key="1">
    <source>
        <dbReference type="EMBL" id="NEL80840.1"/>
    </source>
</evidence>
<comment type="caution">
    <text evidence="1">The sequence shown here is derived from an EMBL/GenBank/DDBJ whole genome shotgun (WGS) entry which is preliminary data.</text>
</comment>
<sequence length="98" mass="10859">SDLERRTGRAVAHIAGVERPVPLDYSYARRPVHEVVEGLLENHETPVYIVHFSQAAALERAQALSSVKITTREQRDAIAEAIGGFRFTTGFGKTLSRL</sequence>
<organism evidence="1 2">
    <name type="scientific">Xanthomonas perforans</name>
    <dbReference type="NCBI Taxonomy" id="442694"/>
    <lineage>
        <taxon>Bacteria</taxon>
        <taxon>Pseudomonadati</taxon>
        <taxon>Pseudomonadota</taxon>
        <taxon>Gammaproteobacteria</taxon>
        <taxon>Lysobacterales</taxon>
        <taxon>Lysobacteraceae</taxon>
        <taxon>Xanthomonas</taxon>
    </lineage>
</organism>
<accession>A0A7X5SCH9</accession>
<proteinExistence type="predicted"/>
<reference evidence="1 2" key="1">
    <citation type="submission" date="2019-11" db="EMBL/GenBank/DDBJ databases">
        <title>Genome-resolved metagenomics to study the prevalence of co-infection and intraspecific heterogeneity among plant pathogen metapopulations.</title>
        <authorList>
            <person name="Newberry E."/>
            <person name="Bhandari R."/>
            <person name="Kemble J."/>
            <person name="Sikora E."/>
            <person name="Potnis N."/>
        </authorList>
    </citation>
    <scope>NUCLEOTIDE SEQUENCE [LARGE SCALE GENOMIC DNA]</scope>
    <source>
        <strain evidence="1">Xp_Tom_Tuscaloosa_18b</strain>
    </source>
</reference>
<dbReference type="Proteomes" id="UP000471082">
    <property type="component" value="Unassembled WGS sequence"/>
</dbReference>
<feature type="non-terminal residue" evidence="1">
    <location>
        <position position="1"/>
    </location>
</feature>
<dbReference type="AlphaFoldDB" id="A0A7X5SCH9"/>
<dbReference type="EMBL" id="JAAGYU010001974">
    <property type="protein sequence ID" value="NEL80840.1"/>
    <property type="molecule type" value="Genomic_DNA"/>
</dbReference>
<feature type="non-terminal residue" evidence="1">
    <location>
        <position position="98"/>
    </location>
</feature>
<evidence type="ECO:0000313" key="2">
    <source>
        <dbReference type="Proteomes" id="UP000471082"/>
    </source>
</evidence>
<protein>
    <submittedName>
        <fullName evidence="1">DUF3516 domain-containing protein</fullName>
    </submittedName>
</protein>